<keyword evidence="8" id="KW-1185">Reference proteome</keyword>
<dbReference type="RefSeq" id="WP_085069699.1">
    <property type="nucleotide sequence ID" value="NZ_CP019706.1"/>
</dbReference>
<feature type="transmembrane region" description="Helical" evidence="6">
    <location>
        <begin position="109"/>
        <end position="131"/>
    </location>
</feature>
<keyword evidence="2" id="KW-1003">Cell membrane</keyword>
<feature type="transmembrane region" description="Helical" evidence="6">
    <location>
        <begin position="353"/>
        <end position="372"/>
    </location>
</feature>
<dbReference type="GO" id="GO:0005886">
    <property type="term" value="C:plasma membrane"/>
    <property type="evidence" value="ECO:0007669"/>
    <property type="project" value="UniProtKB-SubCell"/>
</dbReference>
<accession>A0A1W6B576</accession>
<comment type="subcellular location">
    <subcellularLocation>
        <location evidence="1">Cell membrane</location>
        <topology evidence="1">Multi-pass membrane protein</topology>
    </subcellularLocation>
</comment>
<evidence type="ECO:0000256" key="6">
    <source>
        <dbReference type="SAM" id="Phobius"/>
    </source>
</evidence>
<feature type="transmembrane region" description="Helical" evidence="6">
    <location>
        <begin position="43"/>
        <end position="64"/>
    </location>
</feature>
<dbReference type="Proteomes" id="UP000192900">
    <property type="component" value="Chromosome"/>
</dbReference>
<dbReference type="PANTHER" id="PTHR30250">
    <property type="entry name" value="PST FAMILY PREDICTED COLANIC ACID TRANSPORTER"/>
    <property type="match status" value="1"/>
</dbReference>
<evidence type="ECO:0000313" key="8">
    <source>
        <dbReference type="Proteomes" id="UP000192900"/>
    </source>
</evidence>
<evidence type="ECO:0000256" key="4">
    <source>
        <dbReference type="ARBA" id="ARBA00022989"/>
    </source>
</evidence>
<evidence type="ECO:0000256" key="1">
    <source>
        <dbReference type="ARBA" id="ARBA00004651"/>
    </source>
</evidence>
<dbReference type="KEGG" id="palh:B1H58_09430"/>
<dbReference type="OrthoDB" id="103403at2"/>
<feature type="transmembrane region" description="Helical" evidence="6">
    <location>
        <begin position="167"/>
        <end position="184"/>
    </location>
</feature>
<protein>
    <submittedName>
        <fullName evidence="7">Polysaccharide biosynthesis protein</fullName>
    </submittedName>
</protein>
<dbReference type="Pfam" id="PF01943">
    <property type="entry name" value="Polysacc_synt"/>
    <property type="match status" value="1"/>
</dbReference>
<evidence type="ECO:0000256" key="2">
    <source>
        <dbReference type="ARBA" id="ARBA00022475"/>
    </source>
</evidence>
<feature type="transmembrane region" description="Helical" evidence="6">
    <location>
        <begin position="85"/>
        <end position="103"/>
    </location>
</feature>
<dbReference type="InterPro" id="IPR050833">
    <property type="entry name" value="Poly_Biosynth_Transport"/>
</dbReference>
<evidence type="ECO:0000256" key="5">
    <source>
        <dbReference type="ARBA" id="ARBA00023136"/>
    </source>
</evidence>
<evidence type="ECO:0000256" key="3">
    <source>
        <dbReference type="ARBA" id="ARBA00022692"/>
    </source>
</evidence>
<gene>
    <name evidence="7" type="ORF">B1H58_09430</name>
</gene>
<dbReference type="AlphaFoldDB" id="A0A1W6B576"/>
<dbReference type="STRING" id="1891675.B1H58_09430"/>
<feature type="transmembrane region" description="Helical" evidence="6">
    <location>
        <begin position="245"/>
        <end position="265"/>
    </location>
</feature>
<name>A0A1W6B576_9GAMM</name>
<dbReference type="PANTHER" id="PTHR30250:SF11">
    <property type="entry name" value="O-ANTIGEN TRANSPORTER-RELATED"/>
    <property type="match status" value="1"/>
</dbReference>
<feature type="transmembrane region" description="Helical" evidence="6">
    <location>
        <begin position="143"/>
        <end position="161"/>
    </location>
</feature>
<keyword evidence="5 6" id="KW-0472">Membrane</keyword>
<organism evidence="7 8">
    <name type="scientific">Pantoea alhagi</name>
    <dbReference type="NCBI Taxonomy" id="1891675"/>
    <lineage>
        <taxon>Bacteria</taxon>
        <taxon>Pseudomonadati</taxon>
        <taxon>Pseudomonadota</taxon>
        <taxon>Gammaproteobacteria</taxon>
        <taxon>Enterobacterales</taxon>
        <taxon>Erwiniaceae</taxon>
        <taxon>Pantoea</taxon>
    </lineage>
</organism>
<reference evidence="7 8" key="1">
    <citation type="submission" date="2017-02" db="EMBL/GenBank/DDBJ databases">
        <title>Complete genome sequence of the drought resistance-promoting endophyte Pantoea alhagi LTYR-11Z.</title>
        <authorList>
            <person name="Zhang L."/>
        </authorList>
    </citation>
    <scope>NUCLEOTIDE SEQUENCE [LARGE SCALE GENOMIC DNA]</scope>
    <source>
        <strain evidence="7 8">LTYR-11Z</strain>
    </source>
</reference>
<feature type="transmembrane region" description="Helical" evidence="6">
    <location>
        <begin position="286"/>
        <end position="305"/>
    </location>
</feature>
<evidence type="ECO:0000313" key="7">
    <source>
        <dbReference type="EMBL" id="ARJ42213.1"/>
    </source>
</evidence>
<feature type="transmembrane region" description="Helical" evidence="6">
    <location>
        <begin position="205"/>
        <end position="225"/>
    </location>
</feature>
<keyword evidence="3 6" id="KW-0812">Transmembrane</keyword>
<dbReference type="EMBL" id="CP019706">
    <property type="protein sequence ID" value="ARJ42213.1"/>
    <property type="molecule type" value="Genomic_DNA"/>
</dbReference>
<proteinExistence type="predicted"/>
<feature type="transmembrane region" description="Helical" evidence="6">
    <location>
        <begin position="317"/>
        <end position="341"/>
    </location>
</feature>
<sequence length="418" mass="46861">MKYSVMSNAAWMISEKFVSIFGVIFVTSYVAKSFGPTVFGQMSFSTSLFSVVQTIAIFGTETLLFKRISKSAQKGMRLMTIAKKLRLALLLLLSLPLLVWMYYHMRENYLAFALASFVAALFVTQDTFSVFNNAQLASRFNTIANTVGMLLGFAISFSVAWLKLSPLWLTLSIVAVTLVPYMIKRYSFYQRYSDEEPPRGKSGSYLRYLIYAGLPLAISSIFISIQIKMAQFFLVSVGTARDVGLFNAANIISASWIFIPAAIITSSFTEIFREQSEKALKLTARLNGYVMVISLLMLLIVSLYGEKIIITLYGEDYTQSGSIVTLLSLATCFSSMGTVAYRYMVKEGGFNYLLKKILCLMLISIPLAWLLITCFGLVGAAWSVLITEILSLTVMNYFFKHGVIRKIHVSSLNYKTYK</sequence>
<dbReference type="InterPro" id="IPR002797">
    <property type="entry name" value="Polysacc_synth"/>
</dbReference>
<feature type="transmembrane region" description="Helical" evidence="6">
    <location>
        <begin position="378"/>
        <end position="399"/>
    </location>
</feature>
<keyword evidence="4 6" id="KW-1133">Transmembrane helix</keyword>